<dbReference type="SUPFAM" id="SSF54236">
    <property type="entry name" value="Ubiquitin-like"/>
    <property type="match status" value="1"/>
</dbReference>
<dbReference type="PRINTS" id="PR00348">
    <property type="entry name" value="UBIQUITIN"/>
</dbReference>
<dbReference type="HOGENOM" id="CLU_1734281_0_0_1"/>
<keyword evidence="1" id="KW-1017">Isopeptide bond</keyword>
<evidence type="ECO:0000256" key="1">
    <source>
        <dbReference type="ARBA" id="ARBA00022499"/>
    </source>
</evidence>
<dbReference type="eggNOG" id="KOG0001">
    <property type="taxonomic scope" value="Eukaryota"/>
</dbReference>
<protein>
    <recommendedName>
        <fullName evidence="3">Ubiquitin-like domain-containing protein</fullName>
    </recommendedName>
</protein>
<dbReference type="PROSITE" id="PS50053">
    <property type="entry name" value="UBIQUITIN_2"/>
    <property type="match status" value="1"/>
</dbReference>
<keyword evidence="5" id="KW-1185">Reference proteome</keyword>
<sequence>MTGWCEEFQGPDSRANFNINLTVADLATEAIDRLLRRDRRENADIVKTLTGRTIALEVENCDSIENIKERIHDREGVPSDQQRLIFAGGQLEDGRTLADYNIRNESTLSLVLRIRGDPTSKANTQTEKHIDVGSFEEHDIKAMGRMVEHFY</sequence>
<dbReference type="SMART" id="SM00213">
    <property type="entry name" value="UBQ"/>
    <property type="match status" value="1"/>
</dbReference>
<dbReference type="PANTHER" id="PTHR10666">
    <property type="entry name" value="UBIQUITIN"/>
    <property type="match status" value="1"/>
</dbReference>
<dbReference type="Pfam" id="PF00240">
    <property type="entry name" value="ubiquitin"/>
    <property type="match status" value="1"/>
</dbReference>
<dbReference type="STRING" id="4533.J3L294"/>
<feature type="domain" description="Ubiquitin-like" evidence="3">
    <location>
        <begin position="46"/>
        <end position="117"/>
    </location>
</feature>
<dbReference type="PROSITE" id="PS00299">
    <property type="entry name" value="UBIQUITIN_1"/>
    <property type="match status" value="1"/>
</dbReference>
<evidence type="ECO:0000256" key="2">
    <source>
        <dbReference type="ARBA" id="ARBA00022843"/>
    </source>
</evidence>
<reference evidence="4" key="2">
    <citation type="submission" date="2013-04" db="UniProtKB">
        <authorList>
            <consortium name="EnsemblPlants"/>
        </authorList>
    </citation>
    <scope>IDENTIFICATION</scope>
</reference>
<proteinExistence type="predicted"/>
<dbReference type="Gene3D" id="3.10.20.90">
    <property type="entry name" value="Phosphatidylinositol 3-kinase Catalytic Subunit, Chain A, domain 1"/>
    <property type="match status" value="1"/>
</dbReference>
<evidence type="ECO:0000313" key="5">
    <source>
        <dbReference type="Proteomes" id="UP000006038"/>
    </source>
</evidence>
<dbReference type="InterPro" id="IPR019954">
    <property type="entry name" value="Ubiquitin_CS"/>
</dbReference>
<dbReference type="EnsemblPlants" id="OB01G33500.1">
    <property type="protein sequence ID" value="OB01G33500.1"/>
    <property type="gene ID" value="OB01G33500"/>
</dbReference>
<name>J3L294_ORYBR</name>
<dbReference type="FunFam" id="3.10.20.90:FF:000160">
    <property type="entry name" value="Polyubiquitin-C"/>
    <property type="match status" value="1"/>
</dbReference>
<organism evidence="4">
    <name type="scientific">Oryza brachyantha</name>
    <name type="common">malo sina</name>
    <dbReference type="NCBI Taxonomy" id="4533"/>
    <lineage>
        <taxon>Eukaryota</taxon>
        <taxon>Viridiplantae</taxon>
        <taxon>Streptophyta</taxon>
        <taxon>Embryophyta</taxon>
        <taxon>Tracheophyta</taxon>
        <taxon>Spermatophyta</taxon>
        <taxon>Magnoliopsida</taxon>
        <taxon>Liliopsida</taxon>
        <taxon>Poales</taxon>
        <taxon>Poaceae</taxon>
        <taxon>BOP clade</taxon>
        <taxon>Oryzoideae</taxon>
        <taxon>Oryzeae</taxon>
        <taxon>Oryzinae</taxon>
        <taxon>Oryza</taxon>
    </lineage>
</organism>
<dbReference type="GO" id="GO:0003729">
    <property type="term" value="F:mRNA binding"/>
    <property type="evidence" value="ECO:0007669"/>
    <property type="project" value="UniProtKB-ARBA"/>
</dbReference>
<accession>J3L294</accession>
<evidence type="ECO:0000259" key="3">
    <source>
        <dbReference type="PROSITE" id="PS50053"/>
    </source>
</evidence>
<dbReference type="AlphaFoldDB" id="J3L294"/>
<dbReference type="InterPro" id="IPR000626">
    <property type="entry name" value="Ubiquitin-like_dom"/>
</dbReference>
<dbReference type="InterPro" id="IPR019956">
    <property type="entry name" value="Ubiquitin_dom"/>
</dbReference>
<keyword evidence="2" id="KW-0832">Ubl conjugation</keyword>
<evidence type="ECO:0000313" key="4">
    <source>
        <dbReference type="EnsemblPlants" id="OB01G33500.1"/>
    </source>
</evidence>
<dbReference type="InterPro" id="IPR029071">
    <property type="entry name" value="Ubiquitin-like_domsf"/>
</dbReference>
<dbReference type="Proteomes" id="UP000006038">
    <property type="component" value="Chromosome 1"/>
</dbReference>
<dbReference type="InterPro" id="IPR050158">
    <property type="entry name" value="Ubiquitin_ubiquitin-like"/>
</dbReference>
<reference evidence="4" key="1">
    <citation type="journal article" date="2013" name="Nat. Commun.">
        <title>Whole-genome sequencing of Oryza brachyantha reveals mechanisms underlying Oryza genome evolution.</title>
        <authorList>
            <person name="Chen J."/>
            <person name="Huang Q."/>
            <person name="Gao D."/>
            <person name="Wang J."/>
            <person name="Lang Y."/>
            <person name="Liu T."/>
            <person name="Li B."/>
            <person name="Bai Z."/>
            <person name="Luis Goicoechea J."/>
            <person name="Liang C."/>
            <person name="Chen C."/>
            <person name="Zhang W."/>
            <person name="Sun S."/>
            <person name="Liao Y."/>
            <person name="Zhang X."/>
            <person name="Yang L."/>
            <person name="Song C."/>
            <person name="Wang M."/>
            <person name="Shi J."/>
            <person name="Liu G."/>
            <person name="Liu J."/>
            <person name="Zhou H."/>
            <person name="Zhou W."/>
            <person name="Yu Q."/>
            <person name="An N."/>
            <person name="Chen Y."/>
            <person name="Cai Q."/>
            <person name="Wang B."/>
            <person name="Liu B."/>
            <person name="Min J."/>
            <person name="Huang Y."/>
            <person name="Wu H."/>
            <person name="Li Z."/>
            <person name="Zhang Y."/>
            <person name="Yin Y."/>
            <person name="Song W."/>
            <person name="Jiang J."/>
            <person name="Jackson S.A."/>
            <person name="Wing R.A."/>
            <person name="Wang J."/>
            <person name="Chen M."/>
        </authorList>
    </citation>
    <scope>NUCLEOTIDE SEQUENCE [LARGE SCALE GENOMIC DNA]</scope>
    <source>
        <strain evidence="4">cv. IRGC 101232</strain>
    </source>
</reference>
<dbReference type="Gramene" id="OB01G33500.1">
    <property type="protein sequence ID" value="OB01G33500.1"/>
    <property type="gene ID" value="OB01G33500"/>
</dbReference>